<evidence type="ECO:0008006" key="3">
    <source>
        <dbReference type="Google" id="ProtNLM"/>
    </source>
</evidence>
<reference evidence="1 2" key="1">
    <citation type="journal article" date="2023" name="G3 (Bethesda)">
        <title>A chromosome-level genome assembly of Zasmidium syzygii isolated from banana leaves.</title>
        <authorList>
            <person name="van Westerhoven A.C."/>
            <person name="Mehrabi R."/>
            <person name="Talebi R."/>
            <person name="Steentjes M.B.F."/>
            <person name="Corcolon B."/>
            <person name="Chong P.A."/>
            <person name="Kema G.H.J."/>
            <person name="Seidl M.F."/>
        </authorList>
    </citation>
    <scope>NUCLEOTIDE SEQUENCE [LARGE SCALE GENOMIC DNA]</scope>
    <source>
        <strain evidence="1 2">P124</strain>
    </source>
</reference>
<dbReference type="CDD" id="cd00531">
    <property type="entry name" value="NTF2_like"/>
    <property type="match status" value="1"/>
</dbReference>
<dbReference type="SUPFAM" id="SSF54427">
    <property type="entry name" value="NTF2-like"/>
    <property type="match status" value="1"/>
</dbReference>
<dbReference type="EMBL" id="JAXOVC010000006">
    <property type="protein sequence ID" value="KAK4500244.1"/>
    <property type="molecule type" value="Genomic_DNA"/>
</dbReference>
<proteinExistence type="predicted"/>
<keyword evidence="2" id="KW-1185">Reference proteome</keyword>
<sequence>MTGCNPSSNPLELEAALYLESILTSVKRAINTGDWDDVRHFFAPEFTCQPVFRPCSSGPDVSQGLCGLEEYIKMCRSVLPAMATEIVNVVTDVDLRHGRAASFTTFRTIGVPEGVVRHSVGRFQWRRIQGEWKLTSHMSARGMEVE</sequence>
<evidence type="ECO:0000313" key="2">
    <source>
        <dbReference type="Proteomes" id="UP001305779"/>
    </source>
</evidence>
<gene>
    <name evidence="1" type="ORF">PRZ48_008433</name>
</gene>
<comment type="caution">
    <text evidence="1">The sequence shown here is derived from an EMBL/GenBank/DDBJ whole genome shotgun (WGS) entry which is preliminary data.</text>
</comment>
<evidence type="ECO:0000313" key="1">
    <source>
        <dbReference type="EMBL" id="KAK4500244.1"/>
    </source>
</evidence>
<dbReference type="InterPro" id="IPR032710">
    <property type="entry name" value="NTF2-like_dom_sf"/>
</dbReference>
<name>A0ABR0EFG6_ZASCE</name>
<accession>A0ABR0EFG6</accession>
<dbReference type="Proteomes" id="UP001305779">
    <property type="component" value="Unassembled WGS sequence"/>
</dbReference>
<dbReference type="Gene3D" id="3.10.450.50">
    <property type="match status" value="1"/>
</dbReference>
<protein>
    <recommendedName>
        <fullName evidence="3">SnoaL-like domain-containing protein</fullName>
    </recommendedName>
</protein>
<organism evidence="1 2">
    <name type="scientific">Zasmidium cellare</name>
    <name type="common">Wine cellar mold</name>
    <name type="synonym">Racodium cellare</name>
    <dbReference type="NCBI Taxonomy" id="395010"/>
    <lineage>
        <taxon>Eukaryota</taxon>
        <taxon>Fungi</taxon>
        <taxon>Dikarya</taxon>
        <taxon>Ascomycota</taxon>
        <taxon>Pezizomycotina</taxon>
        <taxon>Dothideomycetes</taxon>
        <taxon>Dothideomycetidae</taxon>
        <taxon>Mycosphaerellales</taxon>
        <taxon>Mycosphaerellaceae</taxon>
        <taxon>Zasmidium</taxon>
    </lineage>
</organism>